<evidence type="ECO:0000313" key="1">
    <source>
        <dbReference type="EMBL" id="GAA1686158.1"/>
    </source>
</evidence>
<dbReference type="SUPFAM" id="SSF48452">
    <property type="entry name" value="TPR-like"/>
    <property type="match status" value="1"/>
</dbReference>
<dbReference type="Gene3D" id="1.25.40.10">
    <property type="entry name" value="Tetratricopeptide repeat domain"/>
    <property type="match status" value="1"/>
</dbReference>
<sequence>MEQTQARQAYRDARVELEVFLPTVRVRSFAESARQIASGRRFEGDQWDACAQLDRAVLRYQRVLTPLDPMFVRLRAQQVLASFAAHRFGRVEHLAGPWIRAAAEISCPAEAEVLRQCQEFGRTAGASGQRRAQAAEAKFADLAVISGPRLLEMVAAVNKLSGRLRKAGRWADAVALRLRFIARMVEECGADEPKVAELRINLALDQMAEGETAAAVPLFEQATAAEADVLSDEFVYRTRLGYAFICEHQSHEAERILTVAAGRLRDHRASADPATLWRVEETEMEVEDLLARCLWQQGKVPDARKHFEQAYHFRTNATAKIDEPVASTFNAWIFSLERFG</sequence>
<dbReference type="EMBL" id="BAAANY010000014">
    <property type="protein sequence ID" value="GAA1686158.1"/>
    <property type="molecule type" value="Genomic_DNA"/>
</dbReference>
<evidence type="ECO:0008006" key="3">
    <source>
        <dbReference type="Google" id="ProtNLM"/>
    </source>
</evidence>
<dbReference type="InterPro" id="IPR011990">
    <property type="entry name" value="TPR-like_helical_dom_sf"/>
</dbReference>
<reference evidence="2" key="1">
    <citation type="journal article" date="2019" name="Int. J. Syst. Evol. Microbiol.">
        <title>The Global Catalogue of Microorganisms (GCM) 10K type strain sequencing project: providing services to taxonomists for standard genome sequencing and annotation.</title>
        <authorList>
            <consortium name="The Broad Institute Genomics Platform"/>
            <consortium name="The Broad Institute Genome Sequencing Center for Infectious Disease"/>
            <person name="Wu L."/>
            <person name="Ma J."/>
        </authorList>
    </citation>
    <scope>NUCLEOTIDE SEQUENCE [LARGE SCALE GENOMIC DNA]</scope>
    <source>
        <strain evidence="2">JCM 14718</strain>
    </source>
</reference>
<evidence type="ECO:0000313" key="2">
    <source>
        <dbReference type="Proteomes" id="UP001500618"/>
    </source>
</evidence>
<dbReference type="Proteomes" id="UP001500618">
    <property type="component" value="Unassembled WGS sequence"/>
</dbReference>
<name>A0ABP4TDE9_9ACTN</name>
<dbReference type="RefSeq" id="WP_344311698.1">
    <property type="nucleotide sequence ID" value="NZ_BAAANY010000014.1"/>
</dbReference>
<comment type="caution">
    <text evidence="1">The sequence shown here is derived from an EMBL/GenBank/DDBJ whole genome shotgun (WGS) entry which is preliminary data.</text>
</comment>
<accession>A0ABP4TDE9</accession>
<keyword evidence="2" id="KW-1185">Reference proteome</keyword>
<protein>
    <recommendedName>
        <fullName evidence="3">Tetratricopeptide repeat protein</fullName>
    </recommendedName>
</protein>
<proteinExistence type="predicted"/>
<gene>
    <name evidence="1" type="ORF">GCM10009765_39430</name>
</gene>
<organism evidence="1 2">
    <name type="scientific">Fodinicola feengrottensis</name>
    <dbReference type="NCBI Taxonomy" id="435914"/>
    <lineage>
        <taxon>Bacteria</taxon>
        <taxon>Bacillati</taxon>
        <taxon>Actinomycetota</taxon>
        <taxon>Actinomycetes</taxon>
        <taxon>Mycobacteriales</taxon>
        <taxon>Fodinicola</taxon>
    </lineage>
</organism>